<accession>A0ABS4N241</accession>
<evidence type="ECO:0000313" key="9">
    <source>
        <dbReference type="Proteomes" id="UP000756710"/>
    </source>
</evidence>
<dbReference type="Pfam" id="PF00155">
    <property type="entry name" value="Aminotran_1_2"/>
    <property type="match status" value="1"/>
</dbReference>
<comment type="caution">
    <text evidence="8">The sequence shown here is derived from an EMBL/GenBank/DDBJ whole genome shotgun (WGS) entry which is preliminary data.</text>
</comment>
<dbReference type="InterPro" id="IPR004839">
    <property type="entry name" value="Aminotransferase_I/II_large"/>
</dbReference>
<dbReference type="Gene3D" id="1.10.10.10">
    <property type="entry name" value="Winged helix-like DNA-binding domain superfamily/Winged helix DNA-binding domain"/>
    <property type="match status" value="1"/>
</dbReference>
<keyword evidence="5" id="KW-0804">Transcription</keyword>
<reference evidence="8 9" key="1">
    <citation type="submission" date="2021-03" db="EMBL/GenBank/DDBJ databases">
        <title>Genomic Encyclopedia of Type Strains, Phase IV (KMG-IV): sequencing the most valuable type-strain genomes for metagenomic binning, comparative biology and taxonomic classification.</title>
        <authorList>
            <person name="Goeker M."/>
        </authorList>
    </citation>
    <scope>NUCLEOTIDE SEQUENCE [LARGE SCALE GENOMIC DNA]</scope>
    <source>
        <strain evidence="8 9">DSM 41954</strain>
    </source>
</reference>
<dbReference type="CDD" id="cd00609">
    <property type="entry name" value="AAT_like"/>
    <property type="match status" value="1"/>
</dbReference>
<evidence type="ECO:0000256" key="2">
    <source>
        <dbReference type="ARBA" id="ARBA00022898"/>
    </source>
</evidence>
<dbReference type="SUPFAM" id="SSF46785">
    <property type="entry name" value="Winged helix' DNA-binding domain"/>
    <property type="match status" value="1"/>
</dbReference>
<name>A0ABS4N241_9ACTN</name>
<dbReference type="InterPro" id="IPR036388">
    <property type="entry name" value="WH-like_DNA-bd_sf"/>
</dbReference>
<keyword evidence="9" id="KW-1185">Reference proteome</keyword>
<dbReference type="SMART" id="SM00345">
    <property type="entry name" value="HTH_GNTR"/>
    <property type="match status" value="1"/>
</dbReference>
<dbReference type="PANTHER" id="PTHR46577">
    <property type="entry name" value="HTH-TYPE TRANSCRIPTIONAL REGULATORY PROTEIN GABR"/>
    <property type="match status" value="1"/>
</dbReference>
<gene>
    <name evidence="8" type="ORF">J2Z30_006529</name>
</gene>
<keyword evidence="2" id="KW-0663">Pyridoxal phosphate</keyword>
<dbReference type="InterPro" id="IPR015421">
    <property type="entry name" value="PyrdxlP-dep_Trfase_major"/>
</dbReference>
<organism evidence="8 9">
    <name type="scientific">Streptomyces iranensis</name>
    <dbReference type="NCBI Taxonomy" id="576784"/>
    <lineage>
        <taxon>Bacteria</taxon>
        <taxon>Bacillati</taxon>
        <taxon>Actinomycetota</taxon>
        <taxon>Actinomycetes</taxon>
        <taxon>Kitasatosporales</taxon>
        <taxon>Streptomycetaceae</taxon>
        <taxon>Streptomyces</taxon>
        <taxon>Streptomyces violaceusniger group</taxon>
    </lineage>
</organism>
<dbReference type="PROSITE" id="PS50949">
    <property type="entry name" value="HTH_GNTR"/>
    <property type="match status" value="1"/>
</dbReference>
<evidence type="ECO:0000256" key="4">
    <source>
        <dbReference type="ARBA" id="ARBA00023125"/>
    </source>
</evidence>
<dbReference type="EMBL" id="JAGGLR010000019">
    <property type="protein sequence ID" value="MBP2065492.1"/>
    <property type="molecule type" value="Genomic_DNA"/>
</dbReference>
<dbReference type="Gene3D" id="3.40.640.10">
    <property type="entry name" value="Type I PLP-dependent aspartate aminotransferase-like (Major domain)"/>
    <property type="match status" value="1"/>
</dbReference>
<feature type="domain" description="HTH gntR-type" evidence="7">
    <location>
        <begin position="44"/>
        <end position="112"/>
    </location>
</feature>
<proteinExistence type="inferred from homology"/>
<dbReference type="Proteomes" id="UP000756710">
    <property type="component" value="Unassembled WGS sequence"/>
</dbReference>
<evidence type="ECO:0000256" key="1">
    <source>
        <dbReference type="ARBA" id="ARBA00005384"/>
    </source>
</evidence>
<protein>
    <submittedName>
        <fullName evidence="8">DNA-binding transcriptional MocR family regulator</fullName>
    </submittedName>
</protein>
<dbReference type="CDD" id="cd07377">
    <property type="entry name" value="WHTH_GntR"/>
    <property type="match status" value="1"/>
</dbReference>
<dbReference type="InterPro" id="IPR036390">
    <property type="entry name" value="WH_DNA-bd_sf"/>
</dbReference>
<keyword evidence="3" id="KW-0805">Transcription regulation</keyword>
<evidence type="ECO:0000256" key="3">
    <source>
        <dbReference type="ARBA" id="ARBA00023015"/>
    </source>
</evidence>
<sequence length="481" mass="50402">MQENTADPASARPGQRPGQRPGEQPGERPGAPASVAGLAARIPDTSARGIAAAMTDLIRAGELAPGSALPTVRALAAGLGVSPGTVAEAWGVLRKHRMIATLGRRGSVVSGPPTVPHPTRYERVGDFGDRLALDLAVAAPDPALLPPLENALLAGARTPRLNDYARTAITDGLLAAVRDTWPYRPDAWMAVGGGYEGVQLLCQALLVPGDRVAVEDPTAARLLDILEALDAQAVPVACDDQGPLPGSLAQALEARPALFLHQSRAQVPCGWSLGPERSAELAGVLEGAPNVAIVEDDGLGPLTTGPAAVLGAHLPHRTALVRSYSKAYGPDLRIAVVGGPREMVERARVLRTFGTGWTSRILQDALAHLLTDEEAGRCVREAARRYDARRSALAERLAERGVHTANRDGLMLWVPVVDETSALVTLAARGITVSPGSRFCVSYARPHVRVATSRLTRDGAPLDEIAELIALAASSSAARME</sequence>
<dbReference type="InterPro" id="IPR015424">
    <property type="entry name" value="PyrdxlP-dep_Trfase"/>
</dbReference>
<dbReference type="PANTHER" id="PTHR46577:SF2">
    <property type="entry name" value="TRANSCRIPTIONAL REGULATORY PROTEIN"/>
    <property type="match status" value="1"/>
</dbReference>
<evidence type="ECO:0000259" key="7">
    <source>
        <dbReference type="PROSITE" id="PS50949"/>
    </source>
</evidence>
<dbReference type="GO" id="GO:0003677">
    <property type="term" value="F:DNA binding"/>
    <property type="evidence" value="ECO:0007669"/>
    <property type="project" value="UniProtKB-KW"/>
</dbReference>
<evidence type="ECO:0000256" key="5">
    <source>
        <dbReference type="ARBA" id="ARBA00023163"/>
    </source>
</evidence>
<comment type="similarity">
    <text evidence="1">In the C-terminal section; belongs to the class-I pyridoxal-phosphate-dependent aminotransferase family.</text>
</comment>
<keyword evidence="4 8" id="KW-0238">DNA-binding</keyword>
<dbReference type="RefSeq" id="WP_078956807.1">
    <property type="nucleotide sequence ID" value="NZ_BAABDR010000022.1"/>
</dbReference>
<dbReference type="Pfam" id="PF00392">
    <property type="entry name" value="GntR"/>
    <property type="match status" value="1"/>
</dbReference>
<evidence type="ECO:0000313" key="8">
    <source>
        <dbReference type="EMBL" id="MBP2065492.1"/>
    </source>
</evidence>
<feature type="region of interest" description="Disordered" evidence="6">
    <location>
        <begin position="1"/>
        <end position="33"/>
    </location>
</feature>
<dbReference type="SUPFAM" id="SSF53383">
    <property type="entry name" value="PLP-dependent transferases"/>
    <property type="match status" value="1"/>
</dbReference>
<dbReference type="InterPro" id="IPR000524">
    <property type="entry name" value="Tscrpt_reg_HTH_GntR"/>
</dbReference>
<evidence type="ECO:0000256" key="6">
    <source>
        <dbReference type="SAM" id="MobiDB-lite"/>
    </source>
</evidence>
<dbReference type="InterPro" id="IPR051446">
    <property type="entry name" value="HTH_trans_reg/aminotransferase"/>
</dbReference>